<dbReference type="KEGG" id="lck:HN018_14620"/>
<dbReference type="RefSeq" id="WP_171833364.1">
    <property type="nucleotide sequence ID" value="NZ_CP053708.1"/>
</dbReference>
<protein>
    <submittedName>
        <fullName evidence="1">Uncharacterized protein</fullName>
    </submittedName>
</protein>
<sequence length="206" mass="21790">MLEVSDLPKRLLDLGRHYPDAKSDIVAEVVVSILSSMSGDLSSREAALLHEIGSLGQAVATTRLEIAALGVDDITVSYIPCANDELDAIVAHTASATESILEVCETLDALGSAMDGVAARQLQDATMKIYEACSFQDITGQRITKVVHTLKTIETTIARIVQTFAPVTGALEPVVRAPDVSLLNGPQLPATAMDQSDIDALLASFD</sequence>
<proteinExistence type="predicted"/>
<gene>
    <name evidence="1" type="ORF">HN018_14620</name>
</gene>
<evidence type="ECO:0000313" key="1">
    <source>
        <dbReference type="EMBL" id="QKE91114.1"/>
    </source>
</evidence>
<reference evidence="1 2" key="1">
    <citation type="journal article" date="2014" name="World J. Microbiol. Biotechnol.">
        <title>Biodiversity and physiological characteristics of Antarctic and Arctic lichens-associated bacteria.</title>
        <authorList>
            <person name="Lee Y.M."/>
            <person name="Kim E.H."/>
            <person name="Lee H.K."/>
            <person name="Hong S.G."/>
        </authorList>
    </citation>
    <scope>NUCLEOTIDE SEQUENCE [LARGE SCALE GENOMIC DNA]</scope>
    <source>
        <strain evidence="1 2">PAMC 26569</strain>
    </source>
</reference>
<keyword evidence="2" id="KW-1185">Reference proteome</keyword>
<dbReference type="InterPro" id="IPR007439">
    <property type="entry name" value="Chemotax_Pase_CheZ"/>
</dbReference>
<dbReference type="GO" id="GO:0050920">
    <property type="term" value="P:regulation of chemotaxis"/>
    <property type="evidence" value="ECO:0007669"/>
    <property type="project" value="InterPro"/>
</dbReference>
<dbReference type="GO" id="GO:0009288">
    <property type="term" value="C:bacterial-type flagellum"/>
    <property type="evidence" value="ECO:0007669"/>
    <property type="project" value="InterPro"/>
</dbReference>
<dbReference type="AlphaFoldDB" id="A0A6M8HRN0"/>
<name>A0A6M8HRN0_9PROT</name>
<dbReference type="GO" id="GO:0003824">
    <property type="term" value="F:catalytic activity"/>
    <property type="evidence" value="ECO:0007669"/>
    <property type="project" value="InterPro"/>
</dbReference>
<organism evidence="1 2">
    <name type="scientific">Lichenicola cladoniae</name>
    <dbReference type="NCBI Taxonomy" id="1484109"/>
    <lineage>
        <taxon>Bacteria</taxon>
        <taxon>Pseudomonadati</taxon>
        <taxon>Pseudomonadota</taxon>
        <taxon>Alphaproteobacteria</taxon>
        <taxon>Acetobacterales</taxon>
        <taxon>Acetobacteraceae</taxon>
        <taxon>Lichenicola</taxon>
    </lineage>
</organism>
<dbReference type="SUPFAM" id="SSF75708">
    <property type="entry name" value="Chemotaxis phosphatase CheZ"/>
    <property type="match status" value="1"/>
</dbReference>
<evidence type="ECO:0000313" key="2">
    <source>
        <dbReference type="Proteomes" id="UP000500767"/>
    </source>
</evidence>
<dbReference type="Gene3D" id="1.10.287.500">
    <property type="entry name" value="Helix hairpin bin"/>
    <property type="match status" value="1"/>
</dbReference>
<dbReference type="Proteomes" id="UP000500767">
    <property type="component" value="Chromosome"/>
</dbReference>
<dbReference type="EMBL" id="CP053708">
    <property type="protein sequence ID" value="QKE91114.1"/>
    <property type="molecule type" value="Genomic_DNA"/>
</dbReference>
<dbReference type="Pfam" id="PF04344">
    <property type="entry name" value="CheZ"/>
    <property type="match status" value="1"/>
</dbReference>
<accession>A0A6M8HRN0</accession>